<evidence type="ECO:0000313" key="2">
    <source>
        <dbReference type="EMBL" id="CUR55095.1"/>
    </source>
</evidence>
<gene>
    <name evidence="2" type="ORF">NOCA2230015</name>
</gene>
<dbReference type="InterPro" id="IPR036873">
    <property type="entry name" value="Rhodanese-like_dom_sf"/>
</dbReference>
<evidence type="ECO:0000259" key="1">
    <source>
        <dbReference type="PROSITE" id="PS50206"/>
    </source>
</evidence>
<dbReference type="CDD" id="cd00158">
    <property type="entry name" value="RHOD"/>
    <property type="match status" value="1"/>
</dbReference>
<reference evidence="2" key="1">
    <citation type="submission" date="2015-08" db="EMBL/GenBank/DDBJ databases">
        <authorList>
            <person name="Babu N.S."/>
            <person name="Beckwith C.J."/>
            <person name="Beseler K.G."/>
            <person name="Brison A."/>
            <person name="Carone J.V."/>
            <person name="Caskin T.P."/>
            <person name="Diamond M."/>
            <person name="Durham M.E."/>
            <person name="Foxe J.M."/>
            <person name="Go M."/>
            <person name="Henderson B.A."/>
            <person name="Jones I.B."/>
            <person name="McGettigan J.A."/>
            <person name="Micheletti S.J."/>
            <person name="Nasrallah M.E."/>
            <person name="Ortiz D."/>
            <person name="Piller C.R."/>
            <person name="Privatt S.R."/>
            <person name="Schneider S.L."/>
            <person name="Sharp S."/>
            <person name="Smith T.C."/>
            <person name="Stanton J.D."/>
            <person name="Ullery H.E."/>
            <person name="Wilson R.J."/>
            <person name="Serrano M.G."/>
            <person name="Buck G."/>
            <person name="Lee V."/>
            <person name="Wang Y."/>
            <person name="Carvalho R."/>
            <person name="Voegtly L."/>
            <person name="Shi R."/>
            <person name="Duckworth R."/>
            <person name="Johnson A."/>
            <person name="Loviza R."/>
            <person name="Walstead R."/>
            <person name="Shah Z."/>
            <person name="Kiflezghi M."/>
            <person name="Wade K."/>
            <person name="Ball S.L."/>
            <person name="Bradley K.W."/>
            <person name="Asai D.J."/>
            <person name="Bowman C.A."/>
            <person name="Russell D.A."/>
            <person name="Pope W.H."/>
            <person name="Jacobs-Sera D."/>
            <person name="Hendrix R.W."/>
            <person name="Hatfull G.F."/>
        </authorList>
    </citation>
    <scope>NUCLEOTIDE SEQUENCE</scope>
</reference>
<dbReference type="InterPro" id="IPR001763">
    <property type="entry name" value="Rhodanese-like_dom"/>
</dbReference>
<dbReference type="SMART" id="SM00450">
    <property type="entry name" value="RHOD"/>
    <property type="match status" value="1"/>
</dbReference>
<feature type="domain" description="Rhodanese" evidence="1">
    <location>
        <begin position="33"/>
        <end position="118"/>
    </location>
</feature>
<dbReference type="AlphaFoldDB" id="A0A2P2BZC0"/>
<sequence length="118" mass="12236">MSAITFEQLFLDLPSGRGDSCTLSARAAYQAVLGDDAVLVDLRPDSARRLHGSVAPELDPLVLSPAELGSLHGRVLLICADGRVALRTAEALRRLGVPGVSAVAGGYAAWRAAGMPTV</sequence>
<proteinExistence type="predicted"/>
<dbReference type="PROSITE" id="PS50206">
    <property type="entry name" value="RHODANESE_3"/>
    <property type="match status" value="1"/>
</dbReference>
<dbReference type="EMBL" id="CZKA01000016">
    <property type="protein sequence ID" value="CUR55095.1"/>
    <property type="molecule type" value="Genomic_DNA"/>
</dbReference>
<protein>
    <recommendedName>
        <fullName evidence="1">Rhodanese domain-containing protein</fullName>
    </recommendedName>
</protein>
<name>A0A2P2BZC0_9ZZZZ</name>
<dbReference type="Pfam" id="PF00581">
    <property type="entry name" value="Rhodanese"/>
    <property type="match status" value="1"/>
</dbReference>
<accession>A0A2P2BZC0</accession>
<organism evidence="2">
    <name type="scientific">metagenome</name>
    <dbReference type="NCBI Taxonomy" id="256318"/>
    <lineage>
        <taxon>unclassified sequences</taxon>
        <taxon>metagenomes</taxon>
    </lineage>
</organism>
<dbReference type="SUPFAM" id="SSF52821">
    <property type="entry name" value="Rhodanese/Cell cycle control phosphatase"/>
    <property type="match status" value="1"/>
</dbReference>
<dbReference type="Gene3D" id="3.40.250.10">
    <property type="entry name" value="Rhodanese-like domain"/>
    <property type="match status" value="1"/>
</dbReference>